<dbReference type="Proteomes" id="UP001597045">
    <property type="component" value="Unassembled WGS sequence"/>
</dbReference>
<reference evidence="7" key="1">
    <citation type="journal article" date="2019" name="Int. J. Syst. Evol. Microbiol.">
        <title>The Global Catalogue of Microorganisms (GCM) 10K type strain sequencing project: providing services to taxonomists for standard genome sequencing and annotation.</title>
        <authorList>
            <consortium name="The Broad Institute Genomics Platform"/>
            <consortium name="The Broad Institute Genome Sequencing Center for Infectious Disease"/>
            <person name="Wu L."/>
            <person name="Ma J."/>
        </authorList>
    </citation>
    <scope>NUCLEOTIDE SEQUENCE [LARGE SCALE GENOMIC DNA]</scope>
    <source>
        <strain evidence="7">JCM 31486</strain>
    </source>
</reference>
<keyword evidence="6" id="KW-0378">Hydrolase</keyword>
<dbReference type="GO" id="GO:0016787">
    <property type="term" value="F:hydrolase activity"/>
    <property type="evidence" value="ECO:0007669"/>
    <property type="project" value="UniProtKB-KW"/>
</dbReference>
<keyword evidence="3" id="KW-0624">Polysaccharide degradation</keyword>
<dbReference type="CDD" id="cd02850">
    <property type="entry name" value="E_set_Cellulase_N"/>
    <property type="match status" value="1"/>
</dbReference>
<proteinExistence type="inferred from homology"/>
<evidence type="ECO:0000256" key="2">
    <source>
        <dbReference type="ARBA" id="ARBA00023277"/>
    </source>
</evidence>
<evidence type="ECO:0000313" key="6">
    <source>
        <dbReference type="EMBL" id="MFD1048792.1"/>
    </source>
</evidence>
<name>A0ABW3MFA6_9PSEU</name>
<dbReference type="Gene3D" id="2.60.40.10">
    <property type="entry name" value="Immunoglobulins"/>
    <property type="match status" value="1"/>
</dbReference>
<accession>A0ABW3MFA6</accession>
<gene>
    <name evidence="6" type="ORF">ACFQ1S_26295</name>
</gene>
<dbReference type="InterPro" id="IPR001701">
    <property type="entry name" value="Glyco_hydro_9"/>
</dbReference>
<dbReference type="InterPro" id="IPR013783">
    <property type="entry name" value="Ig-like_fold"/>
</dbReference>
<evidence type="ECO:0000313" key="7">
    <source>
        <dbReference type="Proteomes" id="UP001597045"/>
    </source>
</evidence>
<comment type="caution">
    <text evidence="6">The sequence shown here is derived from an EMBL/GenBank/DDBJ whole genome shotgun (WGS) entry which is preliminary data.</text>
</comment>
<feature type="domain" description="Glycoside hydrolase family 9" evidence="4">
    <location>
        <begin position="116"/>
        <end position="325"/>
    </location>
</feature>
<sequence length="367" mass="40683">YESVGPKRVILASVDQRSGPAAFQLVDNITGAVVYRGLTGQPGTVADWSRDQFPTVPSWYRTADFSVFTKPGEYVVVTDGGARSWPFRIETNLLERFTLSWVAHYFKDSRSDGQFDKADRNLTDGTTKVDAHGGWYDAAADWGKHFTQLSQHSFFNTLSIPLTAWVLLAARDDLVRRDDKNFIALTTWLLDEGLYGADYLVRTHVAGKSFYSGVSQPEDDFLDVDPTLRKLSTHLVNYREGGGLAIAALARASTYPVSGDYGKADYLKAAQEAFTFLQANNGGMTNDRKENIQDDYNALLAAVELFKATKDAQYQKAADDRAAKLTARLTAKGYWRADDVDRPFFHPSDAGLPVVSLLSYADIAPDK</sequence>
<comment type="similarity">
    <text evidence="1">Belongs to the glycosyl hydrolase 9 (cellulase E) family.</text>
</comment>
<dbReference type="InterPro" id="IPR012341">
    <property type="entry name" value="6hp_glycosidase-like_sf"/>
</dbReference>
<dbReference type="SUPFAM" id="SSF81296">
    <property type="entry name" value="E set domains"/>
    <property type="match status" value="1"/>
</dbReference>
<organism evidence="6 7">
    <name type="scientific">Kibdelosporangium lantanae</name>
    <dbReference type="NCBI Taxonomy" id="1497396"/>
    <lineage>
        <taxon>Bacteria</taxon>
        <taxon>Bacillati</taxon>
        <taxon>Actinomycetota</taxon>
        <taxon>Actinomycetes</taxon>
        <taxon>Pseudonocardiales</taxon>
        <taxon>Pseudonocardiaceae</taxon>
        <taxon>Kibdelosporangium</taxon>
    </lineage>
</organism>
<evidence type="ECO:0000259" key="5">
    <source>
        <dbReference type="Pfam" id="PF02927"/>
    </source>
</evidence>
<keyword evidence="2" id="KW-0119">Carbohydrate metabolism</keyword>
<dbReference type="InterPro" id="IPR014756">
    <property type="entry name" value="Ig_E-set"/>
</dbReference>
<dbReference type="Pfam" id="PF00759">
    <property type="entry name" value="Glyco_hydro_9"/>
    <property type="match status" value="1"/>
</dbReference>
<feature type="domain" description="Cellulase Ig-like" evidence="5">
    <location>
        <begin position="1"/>
        <end position="80"/>
    </location>
</feature>
<dbReference type="Pfam" id="PF02927">
    <property type="entry name" value="CelD_N"/>
    <property type="match status" value="1"/>
</dbReference>
<protein>
    <submittedName>
        <fullName evidence="6">Glycoside hydrolase family 9 protein</fullName>
    </submittedName>
</protein>
<dbReference type="Gene3D" id="1.50.10.10">
    <property type="match status" value="1"/>
</dbReference>
<evidence type="ECO:0000259" key="4">
    <source>
        <dbReference type="Pfam" id="PF00759"/>
    </source>
</evidence>
<feature type="non-terminal residue" evidence="6">
    <location>
        <position position="1"/>
    </location>
</feature>
<feature type="non-terminal residue" evidence="6">
    <location>
        <position position="367"/>
    </location>
</feature>
<dbReference type="InterPro" id="IPR004197">
    <property type="entry name" value="Cellulase_Ig-like"/>
</dbReference>
<evidence type="ECO:0000256" key="1">
    <source>
        <dbReference type="ARBA" id="ARBA00007072"/>
    </source>
</evidence>
<dbReference type="EMBL" id="JBHTIS010001797">
    <property type="protein sequence ID" value="MFD1048792.1"/>
    <property type="molecule type" value="Genomic_DNA"/>
</dbReference>
<keyword evidence="7" id="KW-1185">Reference proteome</keyword>
<evidence type="ECO:0000256" key="3">
    <source>
        <dbReference type="ARBA" id="ARBA00023326"/>
    </source>
</evidence>
<dbReference type="InterPro" id="IPR008928">
    <property type="entry name" value="6-hairpin_glycosidase_sf"/>
</dbReference>
<dbReference type="SUPFAM" id="SSF48208">
    <property type="entry name" value="Six-hairpin glycosidases"/>
    <property type="match status" value="1"/>
</dbReference>